<evidence type="ECO:0000256" key="4">
    <source>
        <dbReference type="ARBA" id="ARBA00023163"/>
    </source>
</evidence>
<dbReference type="InterPro" id="IPR000847">
    <property type="entry name" value="LysR_HTH_N"/>
</dbReference>
<feature type="domain" description="HTH lysR-type" evidence="5">
    <location>
        <begin position="9"/>
        <end position="67"/>
    </location>
</feature>
<dbReference type="AlphaFoldDB" id="A0AAE4CNM4"/>
<keyword evidence="7" id="KW-1185">Reference proteome</keyword>
<gene>
    <name evidence="6" type="ORF">JOF55_003807</name>
</gene>
<dbReference type="SUPFAM" id="SSF46785">
    <property type="entry name" value="Winged helix' DNA-binding domain"/>
    <property type="match status" value="1"/>
</dbReference>
<reference evidence="6" key="1">
    <citation type="submission" date="2023-07" db="EMBL/GenBank/DDBJ databases">
        <title>Sequencing the genomes of 1000 actinobacteria strains.</title>
        <authorList>
            <person name="Klenk H.-P."/>
        </authorList>
    </citation>
    <scope>NUCLEOTIDE SEQUENCE</scope>
    <source>
        <strain evidence="6">DSM 45977</strain>
    </source>
</reference>
<dbReference type="Pfam" id="PF03466">
    <property type="entry name" value="LysR_substrate"/>
    <property type="match status" value="1"/>
</dbReference>
<dbReference type="PROSITE" id="PS50931">
    <property type="entry name" value="HTH_LYSR"/>
    <property type="match status" value="1"/>
</dbReference>
<proteinExistence type="inferred from homology"/>
<evidence type="ECO:0000256" key="1">
    <source>
        <dbReference type="ARBA" id="ARBA00009437"/>
    </source>
</evidence>
<evidence type="ECO:0000313" key="7">
    <source>
        <dbReference type="Proteomes" id="UP001180845"/>
    </source>
</evidence>
<comment type="similarity">
    <text evidence="1">Belongs to the LysR transcriptional regulatory family.</text>
</comment>
<dbReference type="Gene3D" id="3.40.190.10">
    <property type="entry name" value="Periplasmic binding protein-like II"/>
    <property type="match status" value="2"/>
</dbReference>
<evidence type="ECO:0000256" key="2">
    <source>
        <dbReference type="ARBA" id="ARBA00023015"/>
    </source>
</evidence>
<dbReference type="Pfam" id="PF00126">
    <property type="entry name" value="HTH_1"/>
    <property type="match status" value="1"/>
</dbReference>
<dbReference type="RefSeq" id="WP_310276058.1">
    <property type="nucleotide sequence ID" value="NZ_JAVDXW010000001.1"/>
</dbReference>
<name>A0AAE4CNM4_9ACTN</name>
<organism evidence="6 7">
    <name type="scientific">Haloactinomyces albus</name>
    <dbReference type="NCBI Taxonomy" id="1352928"/>
    <lineage>
        <taxon>Bacteria</taxon>
        <taxon>Bacillati</taxon>
        <taxon>Actinomycetota</taxon>
        <taxon>Actinomycetes</taxon>
        <taxon>Actinopolysporales</taxon>
        <taxon>Actinopolysporaceae</taxon>
        <taxon>Haloactinomyces</taxon>
    </lineage>
</organism>
<dbReference type="CDD" id="cd08412">
    <property type="entry name" value="PBP2_PAO1_like"/>
    <property type="match status" value="1"/>
</dbReference>
<sequence length="311" mass="33591">MDLRNQLGYSLRQLTYFVAIAETGTISAAAQRLHASQSAVSLAVNELERALGTQLCVRRKAHGVVLTPTGAEVLRQARTVLQHAEELQAVASGRGAELSGPLAIGCYLTLAPTVLPWLLAGFGDRHPGVRVDFAEGTQDTLQQRLLAGELDLAVLYDMEILPEIDSAALYTTRPHILLPADHPCAEQPEVSLRELASHPMVLLESPPSTQHTMKVCRAAGMAPTVRHRTTSFETARALVGRGLGYSVLVQRPSNERTYEGFRVVCKEIAEHVGEVAVLLAWPRHSRLSARAGAFIDYATDPAGSPAVACPR</sequence>
<dbReference type="PANTHER" id="PTHR30346:SF0">
    <property type="entry name" value="HCA OPERON TRANSCRIPTIONAL ACTIVATOR HCAR"/>
    <property type="match status" value="1"/>
</dbReference>
<dbReference type="InterPro" id="IPR036388">
    <property type="entry name" value="WH-like_DNA-bd_sf"/>
</dbReference>
<dbReference type="EMBL" id="JAVDXW010000001">
    <property type="protein sequence ID" value="MDR7303626.1"/>
    <property type="molecule type" value="Genomic_DNA"/>
</dbReference>
<dbReference type="Gene3D" id="1.10.10.10">
    <property type="entry name" value="Winged helix-like DNA-binding domain superfamily/Winged helix DNA-binding domain"/>
    <property type="match status" value="1"/>
</dbReference>
<evidence type="ECO:0000313" key="6">
    <source>
        <dbReference type="EMBL" id="MDR7303626.1"/>
    </source>
</evidence>
<evidence type="ECO:0000259" key="5">
    <source>
        <dbReference type="PROSITE" id="PS50931"/>
    </source>
</evidence>
<dbReference type="InterPro" id="IPR005119">
    <property type="entry name" value="LysR_subst-bd"/>
</dbReference>
<dbReference type="Proteomes" id="UP001180845">
    <property type="component" value="Unassembled WGS sequence"/>
</dbReference>
<dbReference type="GO" id="GO:0032993">
    <property type="term" value="C:protein-DNA complex"/>
    <property type="evidence" value="ECO:0007669"/>
    <property type="project" value="TreeGrafter"/>
</dbReference>
<dbReference type="FunFam" id="1.10.10.10:FF:000001">
    <property type="entry name" value="LysR family transcriptional regulator"/>
    <property type="match status" value="1"/>
</dbReference>
<dbReference type="PANTHER" id="PTHR30346">
    <property type="entry name" value="TRANSCRIPTIONAL DUAL REGULATOR HCAR-RELATED"/>
    <property type="match status" value="1"/>
</dbReference>
<keyword evidence="4" id="KW-0804">Transcription</keyword>
<dbReference type="GO" id="GO:0003677">
    <property type="term" value="F:DNA binding"/>
    <property type="evidence" value="ECO:0007669"/>
    <property type="project" value="UniProtKB-KW"/>
</dbReference>
<evidence type="ECO:0000256" key="3">
    <source>
        <dbReference type="ARBA" id="ARBA00023125"/>
    </source>
</evidence>
<keyword evidence="2" id="KW-0805">Transcription regulation</keyword>
<dbReference type="InterPro" id="IPR036390">
    <property type="entry name" value="WH_DNA-bd_sf"/>
</dbReference>
<protein>
    <submittedName>
        <fullName evidence="6">DNA-binding transcriptional LysR family regulator</fullName>
    </submittedName>
</protein>
<dbReference type="GO" id="GO:0003700">
    <property type="term" value="F:DNA-binding transcription factor activity"/>
    <property type="evidence" value="ECO:0007669"/>
    <property type="project" value="InterPro"/>
</dbReference>
<keyword evidence="3 6" id="KW-0238">DNA-binding</keyword>
<dbReference type="PRINTS" id="PR00039">
    <property type="entry name" value="HTHLYSR"/>
</dbReference>
<dbReference type="SUPFAM" id="SSF53850">
    <property type="entry name" value="Periplasmic binding protein-like II"/>
    <property type="match status" value="1"/>
</dbReference>
<comment type="caution">
    <text evidence="6">The sequence shown here is derived from an EMBL/GenBank/DDBJ whole genome shotgun (WGS) entry which is preliminary data.</text>
</comment>
<accession>A0AAE4CNM4</accession>